<evidence type="ECO:0000313" key="1">
    <source>
        <dbReference type="EMBL" id="KGT75178.1"/>
    </source>
</evidence>
<protein>
    <submittedName>
        <fullName evidence="1">Uncharacterized protein</fullName>
    </submittedName>
</protein>
<name>A0A0A3YNB4_BRAJP</name>
<dbReference type="RefSeq" id="WP_041959219.1">
    <property type="nucleotide sequence ID" value="NZ_JRPN01000026.1"/>
</dbReference>
<organism evidence="1 2">
    <name type="scientific">Bradyrhizobium japonicum</name>
    <dbReference type="NCBI Taxonomy" id="375"/>
    <lineage>
        <taxon>Bacteria</taxon>
        <taxon>Pseudomonadati</taxon>
        <taxon>Pseudomonadota</taxon>
        <taxon>Alphaproteobacteria</taxon>
        <taxon>Hyphomicrobiales</taxon>
        <taxon>Nitrobacteraceae</taxon>
        <taxon>Bradyrhizobium</taxon>
    </lineage>
</organism>
<sequence>DSKAPFTTAFLVLFVQAEHDCEPAPTMVAPARSGLVGSSSKATTANTLIIRTGKLDVEDQPTYLGRSCQPQ</sequence>
<accession>A0A0A3YNB4</accession>
<comment type="caution">
    <text evidence="1">The sequence shown here is derived from an EMBL/GenBank/DDBJ whole genome shotgun (WGS) entry which is preliminary data.</text>
</comment>
<reference evidence="1 2" key="1">
    <citation type="submission" date="2014-09" db="EMBL/GenBank/DDBJ databases">
        <title>Draft genome of Bradyrhizobium japonicum Is-34.</title>
        <authorList>
            <person name="Tsurumaru H."/>
            <person name="Yamakawa T."/>
            <person name="Hashimoto S."/>
            <person name="Okizaki K."/>
            <person name="Kanesaki Y."/>
            <person name="Yoshikawa H."/>
            <person name="Yajima S."/>
        </authorList>
    </citation>
    <scope>NUCLEOTIDE SEQUENCE [LARGE SCALE GENOMIC DNA]</scope>
    <source>
        <strain evidence="1 2">Is-34</strain>
    </source>
</reference>
<proteinExistence type="predicted"/>
<dbReference type="AlphaFoldDB" id="A0A0A3YNB4"/>
<dbReference type="Proteomes" id="UP000030377">
    <property type="component" value="Unassembled WGS sequence"/>
</dbReference>
<feature type="non-terminal residue" evidence="1">
    <location>
        <position position="1"/>
    </location>
</feature>
<gene>
    <name evidence="1" type="ORF">MA20_34585</name>
</gene>
<evidence type="ECO:0000313" key="2">
    <source>
        <dbReference type="Proteomes" id="UP000030377"/>
    </source>
</evidence>
<dbReference type="EMBL" id="JRPN01000026">
    <property type="protein sequence ID" value="KGT75178.1"/>
    <property type="molecule type" value="Genomic_DNA"/>
</dbReference>